<evidence type="ECO:0000313" key="1">
    <source>
        <dbReference type="EMBL" id="WTT19808.1"/>
    </source>
</evidence>
<protein>
    <submittedName>
        <fullName evidence="1">Uncharacterized protein</fullName>
    </submittedName>
</protein>
<gene>
    <name evidence="1" type="ORF">OHA22_31940</name>
</gene>
<name>A0AAU2A6H2_9ACTN</name>
<accession>A0AAU2A6H2</accession>
<proteinExistence type="predicted"/>
<reference evidence="1" key="1">
    <citation type="submission" date="2022-10" db="EMBL/GenBank/DDBJ databases">
        <title>The complete genomes of actinobacterial strains from the NBC collection.</title>
        <authorList>
            <person name="Joergensen T.S."/>
            <person name="Alvarez Arevalo M."/>
            <person name="Sterndorff E.B."/>
            <person name="Faurdal D."/>
            <person name="Vuksanovic O."/>
            <person name="Mourched A.-S."/>
            <person name="Charusanti P."/>
            <person name="Shaw S."/>
            <person name="Blin K."/>
            <person name="Weber T."/>
        </authorList>
    </citation>
    <scope>NUCLEOTIDE SEQUENCE</scope>
    <source>
        <strain evidence="1">NBC_00093</strain>
    </source>
</reference>
<sequence>MAHPNGGERPGRLGEEFATLVRERGEAVAEAGRRRAWDVVDLPL</sequence>
<dbReference type="EMBL" id="CP108222">
    <property type="protein sequence ID" value="WTT19808.1"/>
    <property type="molecule type" value="Genomic_DNA"/>
</dbReference>
<organism evidence="1">
    <name type="scientific">Streptomyces sp. NBC_00093</name>
    <dbReference type="NCBI Taxonomy" id="2975649"/>
    <lineage>
        <taxon>Bacteria</taxon>
        <taxon>Bacillati</taxon>
        <taxon>Actinomycetota</taxon>
        <taxon>Actinomycetes</taxon>
        <taxon>Kitasatosporales</taxon>
        <taxon>Streptomycetaceae</taxon>
        <taxon>Streptomyces</taxon>
    </lineage>
</organism>
<dbReference type="AlphaFoldDB" id="A0AAU2A6H2"/>